<reference evidence="1" key="1">
    <citation type="submission" date="2021-05" db="EMBL/GenBank/DDBJ databases">
        <authorList>
            <person name="Scholz U."/>
            <person name="Mascher M."/>
            <person name="Fiebig A."/>
        </authorList>
    </citation>
    <scope>NUCLEOTIDE SEQUENCE [LARGE SCALE GENOMIC DNA]</scope>
</reference>
<dbReference type="EnsemblPlants" id="AVESA.00010b.r2.4AG0588320.1">
    <property type="protein sequence ID" value="AVESA.00010b.r2.4AG0588320.1.CDS"/>
    <property type="gene ID" value="AVESA.00010b.r2.4AG0588320"/>
</dbReference>
<accession>A0ACD5W608</accession>
<dbReference type="Proteomes" id="UP001732700">
    <property type="component" value="Chromosome 4A"/>
</dbReference>
<reference evidence="1" key="2">
    <citation type="submission" date="2025-09" db="UniProtKB">
        <authorList>
            <consortium name="EnsemblPlants"/>
        </authorList>
    </citation>
    <scope>IDENTIFICATION</scope>
</reference>
<sequence>MWCYVLFSRGPREQAKTGRFAKYFQIDTPFSTGSPLPNPASHSREARVPRAASPQRRPPASPLQRRLHPQFARPSCSSPPARKLPYPVRPPASRPTFHAACRFPVATWSIDLAAVRSWSPPPAAAAAMLGHLRRSSAFLRHLPIARFAASEPTAVYSGWSSHAEPIFFGSCWCSKHSARGFSTDDRITNGRRGYRQTELKPRTSVKDNDAVIDRIQKSTRGLKQGPVGHTLSSAEKRKFLINTLLDLEDSKEAVYSTLDAWIAFEQDFPLASLKQAIVALEKEEQWHRIVQVIKWMLSKGQGNTIKTYEQLVRALEKDNRAEEAHKIWEKKIAHDLHSVPWCFCGLMLAIYYRNNMFDRLVKLFLNLEACGRKFPSKEYIRKVEVAYEMLGLLEEKNSLLEKYKDLSNKPSYSDRKKARQFKKAEKKSAAGTKQCEEETSEGVSVNTCPSDKELAGSS</sequence>
<keyword evidence="2" id="KW-1185">Reference proteome</keyword>
<proteinExistence type="predicted"/>
<organism evidence="1 2">
    <name type="scientific">Avena sativa</name>
    <name type="common">Oat</name>
    <dbReference type="NCBI Taxonomy" id="4498"/>
    <lineage>
        <taxon>Eukaryota</taxon>
        <taxon>Viridiplantae</taxon>
        <taxon>Streptophyta</taxon>
        <taxon>Embryophyta</taxon>
        <taxon>Tracheophyta</taxon>
        <taxon>Spermatophyta</taxon>
        <taxon>Magnoliopsida</taxon>
        <taxon>Liliopsida</taxon>
        <taxon>Poales</taxon>
        <taxon>Poaceae</taxon>
        <taxon>BOP clade</taxon>
        <taxon>Pooideae</taxon>
        <taxon>Poodae</taxon>
        <taxon>Poeae</taxon>
        <taxon>Poeae Chloroplast Group 1 (Aveneae type)</taxon>
        <taxon>Aveninae</taxon>
        <taxon>Avena</taxon>
    </lineage>
</organism>
<evidence type="ECO:0000313" key="1">
    <source>
        <dbReference type="EnsemblPlants" id="AVESA.00010b.r2.4AG0588320.1.CDS"/>
    </source>
</evidence>
<protein>
    <submittedName>
        <fullName evidence="1">Uncharacterized protein</fullName>
    </submittedName>
</protein>
<evidence type="ECO:0000313" key="2">
    <source>
        <dbReference type="Proteomes" id="UP001732700"/>
    </source>
</evidence>
<name>A0ACD5W608_AVESA</name>